<accession>A0ABQ8W7S8</accession>
<protein>
    <submittedName>
        <fullName evidence="2">Uncharacterized protein</fullName>
    </submittedName>
</protein>
<comment type="caution">
    <text evidence="2">The sequence shown here is derived from an EMBL/GenBank/DDBJ whole genome shotgun (WGS) entry which is preliminary data.</text>
</comment>
<name>A0ABQ8W7S8_PENCH</name>
<sequence>MLRRNQRYRKLFEGKEKTRAEKRLADGGEPGPFHHQPQIETSTLIALEPTFNSPPSSCTQ</sequence>
<evidence type="ECO:0000313" key="2">
    <source>
        <dbReference type="EMBL" id="KAJ5259988.1"/>
    </source>
</evidence>
<feature type="compositionally biased region" description="Basic and acidic residues" evidence="1">
    <location>
        <begin position="10"/>
        <end position="26"/>
    </location>
</feature>
<evidence type="ECO:0000256" key="1">
    <source>
        <dbReference type="SAM" id="MobiDB-lite"/>
    </source>
</evidence>
<organism evidence="2 3">
    <name type="scientific">Penicillium chrysogenum</name>
    <name type="common">Penicillium notatum</name>
    <dbReference type="NCBI Taxonomy" id="5076"/>
    <lineage>
        <taxon>Eukaryota</taxon>
        <taxon>Fungi</taxon>
        <taxon>Dikarya</taxon>
        <taxon>Ascomycota</taxon>
        <taxon>Pezizomycotina</taxon>
        <taxon>Eurotiomycetes</taxon>
        <taxon>Eurotiomycetidae</taxon>
        <taxon>Eurotiales</taxon>
        <taxon>Aspergillaceae</taxon>
        <taxon>Penicillium</taxon>
        <taxon>Penicillium chrysogenum species complex</taxon>
    </lineage>
</organism>
<proteinExistence type="predicted"/>
<feature type="region of interest" description="Disordered" evidence="1">
    <location>
        <begin position="1"/>
        <end position="60"/>
    </location>
</feature>
<reference evidence="2 3" key="1">
    <citation type="journal article" date="2023" name="IMA Fungus">
        <title>Comparative genomic study of the Penicillium genus elucidates a diverse pangenome and 15 lateral gene transfer events.</title>
        <authorList>
            <person name="Petersen C."/>
            <person name="Sorensen T."/>
            <person name="Nielsen M.R."/>
            <person name="Sondergaard T.E."/>
            <person name="Sorensen J.L."/>
            <person name="Fitzpatrick D.A."/>
            <person name="Frisvad J.C."/>
            <person name="Nielsen K.L."/>
        </authorList>
    </citation>
    <scope>NUCLEOTIDE SEQUENCE [LARGE SCALE GENOMIC DNA]</scope>
    <source>
        <strain evidence="2 3">IBT 3361</strain>
    </source>
</reference>
<gene>
    <name evidence="2" type="ORF">N7505_009369</name>
</gene>
<dbReference type="Proteomes" id="UP001220256">
    <property type="component" value="Unassembled WGS sequence"/>
</dbReference>
<dbReference type="EMBL" id="JAPVEB010000008">
    <property type="protein sequence ID" value="KAJ5259988.1"/>
    <property type="molecule type" value="Genomic_DNA"/>
</dbReference>
<feature type="compositionally biased region" description="Polar residues" evidence="1">
    <location>
        <begin position="38"/>
        <end position="60"/>
    </location>
</feature>
<evidence type="ECO:0000313" key="3">
    <source>
        <dbReference type="Proteomes" id="UP001220256"/>
    </source>
</evidence>
<keyword evidence="3" id="KW-1185">Reference proteome</keyword>